<dbReference type="InterPro" id="IPR006016">
    <property type="entry name" value="UspA"/>
</dbReference>
<dbReference type="KEGG" id="dee:HQN60_02005"/>
<dbReference type="InterPro" id="IPR006015">
    <property type="entry name" value="Universal_stress_UspA"/>
</dbReference>
<dbReference type="SUPFAM" id="SSF52402">
    <property type="entry name" value="Adenine nucleotide alpha hydrolases-like"/>
    <property type="match status" value="1"/>
</dbReference>
<organism evidence="4 5">
    <name type="scientific">Deefgea piscis</name>
    <dbReference type="NCBI Taxonomy" id="2739061"/>
    <lineage>
        <taxon>Bacteria</taxon>
        <taxon>Pseudomonadati</taxon>
        <taxon>Pseudomonadota</taxon>
        <taxon>Betaproteobacteria</taxon>
        <taxon>Neisseriales</taxon>
        <taxon>Chitinibacteraceae</taxon>
        <taxon>Deefgea</taxon>
    </lineage>
</organism>
<dbReference type="Proteomes" id="UP000504844">
    <property type="component" value="Chromosome"/>
</dbReference>
<reference evidence="4 5" key="1">
    <citation type="submission" date="2020-05" db="EMBL/GenBank/DDBJ databases">
        <title>Complete genome sequence of Deefgea sp. D17.</title>
        <authorList>
            <person name="Bae J.-W."/>
            <person name="Han J.E."/>
        </authorList>
    </citation>
    <scope>NUCLEOTIDE SEQUENCE [LARGE SCALE GENOMIC DNA]</scope>
    <source>
        <strain evidence="4 5">D17</strain>
    </source>
</reference>
<accession>A0A6M8SLS2</accession>
<comment type="subcellular location">
    <subcellularLocation>
        <location evidence="2">Cytoplasm</location>
    </subcellularLocation>
</comment>
<dbReference type="EMBL" id="CP054143">
    <property type="protein sequence ID" value="QKJ65611.1"/>
    <property type="molecule type" value="Genomic_DNA"/>
</dbReference>
<comment type="similarity">
    <text evidence="1 2">Belongs to the universal stress protein A family.</text>
</comment>
<dbReference type="InterPro" id="IPR014729">
    <property type="entry name" value="Rossmann-like_a/b/a_fold"/>
</dbReference>
<keyword evidence="2" id="KW-0963">Cytoplasm</keyword>
<evidence type="ECO:0000313" key="4">
    <source>
        <dbReference type="EMBL" id="QKJ65611.1"/>
    </source>
</evidence>
<evidence type="ECO:0000256" key="1">
    <source>
        <dbReference type="ARBA" id="ARBA00008791"/>
    </source>
</evidence>
<dbReference type="CDD" id="cd00293">
    <property type="entry name" value="USP-like"/>
    <property type="match status" value="1"/>
</dbReference>
<proteinExistence type="inferred from homology"/>
<evidence type="ECO:0000259" key="3">
    <source>
        <dbReference type="Pfam" id="PF00582"/>
    </source>
</evidence>
<protein>
    <recommendedName>
        <fullName evidence="2">Universal stress protein</fullName>
    </recommendedName>
</protein>
<sequence length="157" mass="16992">MYQKIVVPIDNSDTAAAAFDHALALAQLAKSELILLHVSDISRATIASSVMPGLDLPSYDEQRDRVEGEIQAMLDRLSLQAQNQGIACSNRLIEQRGGNAADALLKAAALVHADLIVMGTHGYSGFMHLIFGSMAESLLHRTTIPVLLVRLNEDDDE</sequence>
<gene>
    <name evidence="4" type="ORF">HQN60_02005</name>
</gene>
<keyword evidence="5" id="KW-1185">Reference proteome</keyword>
<dbReference type="Gene3D" id="3.40.50.620">
    <property type="entry name" value="HUPs"/>
    <property type="match status" value="1"/>
</dbReference>
<dbReference type="AlphaFoldDB" id="A0A6M8SLS2"/>
<dbReference type="PIRSF" id="PIRSF006276">
    <property type="entry name" value="UspA"/>
    <property type="match status" value="1"/>
</dbReference>
<dbReference type="PANTHER" id="PTHR46268:SF6">
    <property type="entry name" value="UNIVERSAL STRESS PROTEIN UP12"/>
    <property type="match status" value="1"/>
</dbReference>
<dbReference type="PANTHER" id="PTHR46268">
    <property type="entry name" value="STRESS RESPONSE PROTEIN NHAX"/>
    <property type="match status" value="1"/>
</dbReference>
<evidence type="ECO:0000313" key="5">
    <source>
        <dbReference type="Proteomes" id="UP000504844"/>
    </source>
</evidence>
<evidence type="ECO:0000256" key="2">
    <source>
        <dbReference type="PIRNR" id="PIRNR006276"/>
    </source>
</evidence>
<dbReference type="PRINTS" id="PR01438">
    <property type="entry name" value="UNVRSLSTRESS"/>
</dbReference>
<feature type="domain" description="UspA" evidence="3">
    <location>
        <begin position="1"/>
        <end position="150"/>
    </location>
</feature>
<dbReference type="RefSeq" id="WP_173532121.1">
    <property type="nucleotide sequence ID" value="NZ_CP054143.1"/>
</dbReference>
<name>A0A6M8SLS2_9NEIS</name>
<dbReference type="Pfam" id="PF00582">
    <property type="entry name" value="Usp"/>
    <property type="match status" value="1"/>
</dbReference>
<dbReference type="GO" id="GO:0005737">
    <property type="term" value="C:cytoplasm"/>
    <property type="evidence" value="ECO:0007669"/>
    <property type="project" value="UniProtKB-SubCell"/>
</dbReference>